<proteinExistence type="predicted"/>
<dbReference type="EMBL" id="JANPWB010000002">
    <property type="protein sequence ID" value="KAJ1205208.1"/>
    <property type="molecule type" value="Genomic_DNA"/>
</dbReference>
<dbReference type="Proteomes" id="UP001066276">
    <property type="component" value="Chromosome 1_2"/>
</dbReference>
<organism evidence="2 3">
    <name type="scientific">Pleurodeles waltl</name>
    <name type="common">Iberian ribbed newt</name>
    <dbReference type="NCBI Taxonomy" id="8319"/>
    <lineage>
        <taxon>Eukaryota</taxon>
        <taxon>Metazoa</taxon>
        <taxon>Chordata</taxon>
        <taxon>Craniata</taxon>
        <taxon>Vertebrata</taxon>
        <taxon>Euteleostomi</taxon>
        <taxon>Amphibia</taxon>
        <taxon>Batrachia</taxon>
        <taxon>Caudata</taxon>
        <taxon>Salamandroidea</taxon>
        <taxon>Salamandridae</taxon>
        <taxon>Pleurodelinae</taxon>
        <taxon>Pleurodeles</taxon>
    </lineage>
</organism>
<dbReference type="AlphaFoldDB" id="A0AAV7VXZ4"/>
<gene>
    <name evidence="2" type="ORF">NDU88_000643</name>
</gene>
<protein>
    <submittedName>
        <fullName evidence="2">Uncharacterized protein</fullName>
    </submittedName>
</protein>
<sequence length="236" mass="24505">MSSGPGPVGQDPSFRATAPPRGGPPQAVSLTKGFPLPAHRLMQLGPPTLSSARGGTSKVRSGPQVLVSAQGVCPPRQGPPRLHKTPRSVCRPVVPQRLGPQPHPGAQGSTRSRPVASCLPPLIQEEGGRGPAHQRGRRCPGPRGSMMLFSPAALFAPPAAPREPLRSPAVSGRMDAGSHTHPGPRHQHGGRPQARVFSARLRRARPGSLRAPPALGSLTRVSAPFSVQFAQGDGTG</sequence>
<evidence type="ECO:0000256" key="1">
    <source>
        <dbReference type="SAM" id="MobiDB-lite"/>
    </source>
</evidence>
<reference evidence="2" key="1">
    <citation type="journal article" date="2022" name="bioRxiv">
        <title>Sequencing and chromosome-scale assembly of the giantPleurodeles waltlgenome.</title>
        <authorList>
            <person name="Brown T."/>
            <person name="Elewa A."/>
            <person name="Iarovenko S."/>
            <person name="Subramanian E."/>
            <person name="Araus A.J."/>
            <person name="Petzold A."/>
            <person name="Susuki M."/>
            <person name="Suzuki K.-i.T."/>
            <person name="Hayashi T."/>
            <person name="Toyoda A."/>
            <person name="Oliveira C."/>
            <person name="Osipova E."/>
            <person name="Leigh N.D."/>
            <person name="Simon A."/>
            <person name="Yun M.H."/>
        </authorList>
    </citation>
    <scope>NUCLEOTIDE SEQUENCE</scope>
    <source>
        <strain evidence="2">20211129_DDA</strain>
        <tissue evidence="2">Liver</tissue>
    </source>
</reference>
<feature type="region of interest" description="Disordered" evidence="1">
    <location>
        <begin position="157"/>
        <end position="197"/>
    </location>
</feature>
<feature type="region of interest" description="Disordered" evidence="1">
    <location>
        <begin position="1"/>
        <end position="64"/>
    </location>
</feature>
<evidence type="ECO:0000313" key="3">
    <source>
        <dbReference type="Proteomes" id="UP001066276"/>
    </source>
</evidence>
<accession>A0AAV7VXZ4</accession>
<keyword evidence="3" id="KW-1185">Reference proteome</keyword>
<evidence type="ECO:0000313" key="2">
    <source>
        <dbReference type="EMBL" id="KAJ1205208.1"/>
    </source>
</evidence>
<feature type="region of interest" description="Disordered" evidence="1">
    <location>
        <begin position="93"/>
        <end position="114"/>
    </location>
</feature>
<comment type="caution">
    <text evidence="2">The sequence shown here is derived from an EMBL/GenBank/DDBJ whole genome shotgun (WGS) entry which is preliminary data.</text>
</comment>
<name>A0AAV7VXZ4_PLEWA</name>